<evidence type="ECO:0000259" key="7">
    <source>
        <dbReference type="Pfam" id="PF00892"/>
    </source>
</evidence>
<feature type="transmembrane region" description="Helical" evidence="6">
    <location>
        <begin position="95"/>
        <end position="113"/>
    </location>
</feature>
<feature type="transmembrane region" description="Helical" evidence="6">
    <location>
        <begin position="65"/>
        <end position="89"/>
    </location>
</feature>
<dbReference type="Proteomes" id="UP000317036">
    <property type="component" value="Unassembled WGS sequence"/>
</dbReference>
<feature type="transmembrane region" description="Helical" evidence="6">
    <location>
        <begin position="170"/>
        <end position="191"/>
    </location>
</feature>
<dbReference type="InterPro" id="IPR037185">
    <property type="entry name" value="EmrE-like"/>
</dbReference>
<dbReference type="PANTHER" id="PTHR32322">
    <property type="entry name" value="INNER MEMBRANE TRANSPORTER"/>
    <property type="match status" value="1"/>
</dbReference>
<name>A0A559KIL9_9BACL</name>
<dbReference type="PANTHER" id="PTHR32322:SF2">
    <property type="entry name" value="EAMA DOMAIN-CONTAINING PROTEIN"/>
    <property type="match status" value="1"/>
</dbReference>
<keyword evidence="9" id="KW-1185">Reference proteome</keyword>
<dbReference type="OrthoDB" id="149142at2"/>
<proteinExistence type="inferred from homology"/>
<evidence type="ECO:0000256" key="2">
    <source>
        <dbReference type="ARBA" id="ARBA00007362"/>
    </source>
</evidence>
<feature type="transmembrane region" description="Helical" evidence="6">
    <location>
        <begin position="261"/>
        <end position="279"/>
    </location>
</feature>
<evidence type="ECO:0000256" key="5">
    <source>
        <dbReference type="ARBA" id="ARBA00023136"/>
    </source>
</evidence>
<keyword evidence="3 6" id="KW-0812">Transmembrane</keyword>
<evidence type="ECO:0000256" key="6">
    <source>
        <dbReference type="SAM" id="Phobius"/>
    </source>
</evidence>
<evidence type="ECO:0000256" key="4">
    <source>
        <dbReference type="ARBA" id="ARBA00022989"/>
    </source>
</evidence>
<comment type="similarity">
    <text evidence="2">Belongs to the EamA transporter family.</text>
</comment>
<gene>
    <name evidence="8" type="ORF">FPZ49_01555</name>
</gene>
<dbReference type="EMBL" id="VNJI01000001">
    <property type="protein sequence ID" value="TVY11990.1"/>
    <property type="molecule type" value="Genomic_DNA"/>
</dbReference>
<dbReference type="GO" id="GO:0016020">
    <property type="term" value="C:membrane"/>
    <property type="evidence" value="ECO:0007669"/>
    <property type="project" value="UniProtKB-SubCell"/>
</dbReference>
<feature type="transmembrane region" description="Helical" evidence="6">
    <location>
        <begin position="122"/>
        <end position="138"/>
    </location>
</feature>
<evidence type="ECO:0000313" key="8">
    <source>
        <dbReference type="EMBL" id="TVY11990.1"/>
    </source>
</evidence>
<sequence>MRWLPVVLLITATFLMGSSFVIGKMGLAYAPPLMLTAYRFLIGGGLLLAVVLWKMKRWPSFATVWRAAVIGAFQTTGVMACIFISMKTISAGESSILTFTNPIFVLVLSSLLLKERYRLRQWFGVLLGLLGVSFVLSAELSFNYGMWIGLLSGILWSFATLLVKRWAGHFTVWLLSGLQMTFGGLLLWGLSILSEHEPGQWNAVSISILLWLAIPGSIVQFGLWYMLLSRMEPSRASSFLFLAPVFGVLTGAWWLHEPLGVGKLVGGLMVFAGIFLANFKGGVERAGAE</sequence>
<feature type="transmembrane region" description="Helical" evidence="6">
    <location>
        <begin position="144"/>
        <end position="163"/>
    </location>
</feature>
<feature type="transmembrane region" description="Helical" evidence="6">
    <location>
        <begin position="33"/>
        <end position="53"/>
    </location>
</feature>
<dbReference type="RefSeq" id="WP_144842575.1">
    <property type="nucleotide sequence ID" value="NZ_VNJI01000001.1"/>
</dbReference>
<dbReference type="InterPro" id="IPR050638">
    <property type="entry name" value="AA-Vitamin_Transporters"/>
</dbReference>
<dbReference type="SUPFAM" id="SSF103481">
    <property type="entry name" value="Multidrug resistance efflux transporter EmrE"/>
    <property type="match status" value="2"/>
</dbReference>
<evidence type="ECO:0000313" key="9">
    <source>
        <dbReference type="Proteomes" id="UP000317036"/>
    </source>
</evidence>
<feature type="domain" description="EamA" evidence="7">
    <location>
        <begin position="5"/>
        <end position="136"/>
    </location>
</feature>
<reference evidence="8 9" key="1">
    <citation type="submission" date="2019-07" db="EMBL/GenBank/DDBJ databases">
        <authorList>
            <person name="Kim J."/>
        </authorList>
    </citation>
    <scope>NUCLEOTIDE SEQUENCE [LARGE SCALE GENOMIC DNA]</scope>
    <source>
        <strain evidence="8 9">JC52</strain>
    </source>
</reference>
<keyword evidence="5 6" id="KW-0472">Membrane</keyword>
<keyword evidence="4 6" id="KW-1133">Transmembrane helix</keyword>
<evidence type="ECO:0000256" key="1">
    <source>
        <dbReference type="ARBA" id="ARBA00004127"/>
    </source>
</evidence>
<feature type="transmembrane region" description="Helical" evidence="6">
    <location>
        <begin position="239"/>
        <end position="255"/>
    </location>
</feature>
<dbReference type="AlphaFoldDB" id="A0A559KIL9"/>
<dbReference type="Gene3D" id="1.10.3730.20">
    <property type="match status" value="1"/>
</dbReference>
<accession>A0A559KIL9</accession>
<dbReference type="InterPro" id="IPR000620">
    <property type="entry name" value="EamA_dom"/>
</dbReference>
<comment type="subcellular location">
    <subcellularLocation>
        <location evidence="1">Endomembrane system</location>
        <topology evidence="1">Multi-pass membrane protein</topology>
    </subcellularLocation>
</comment>
<dbReference type="Pfam" id="PF00892">
    <property type="entry name" value="EamA"/>
    <property type="match status" value="2"/>
</dbReference>
<feature type="transmembrane region" description="Helical" evidence="6">
    <location>
        <begin position="203"/>
        <end position="227"/>
    </location>
</feature>
<evidence type="ECO:0000256" key="3">
    <source>
        <dbReference type="ARBA" id="ARBA00022692"/>
    </source>
</evidence>
<comment type="caution">
    <text evidence="8">The sequence shown here is derived from an EMBL/GenBank/DDBJ whole genome shotgun (WGS) entry which is preliminary data.</text>
</comment>
<feature type="domain" description="EamA" evidence="7">
    <location>
        <begin position="144"/>
        <end position="278"/>
    </location>
</feature>
<organism evidence="8 9">
    <name type="scientific">Paenibacillus cremeus</name>
    <dbReference type="NCBI Taxonomy" id="2163881"/>
    <lineage>
        <taxon>Bacteria</taxon>
        <taxon>Bacillati</taxon>
        <taxon>Bacillota</taxon>
        <taxon>Bacilli</taxon>
        <taxon>Bacillales</taxon>
        <taxon>Paenibacillaceae</taxon>
        <taxon>Paenibacillus</taxon>
    </lineage>
</organism>
<protein>
    <submittedName>
        <fullName evidence="8">EamA family transporter</fullName>
    </submittedName>
</protein>